<dbReference type="AlphaFoldDB" id="A0ABD2CVJ8"/>
<organism evidence="1 2">
    <name type="scientific">Vespula maculifrons</name>
    <name type="common">Eastern yellow jacket</name>
    <name type="synonym">Wasp</name>
    <dbReference type="NCBI Taxonomy" id="7453"/>
    <lineage>
        <taxon>Eukaryota</taxon>
        <taxon>Metazoa</taxon>
        <taxon>Ecdysozoa</taxon>
        <taxon>Arthropoda</taxon>
        <taxon>Hexapoda</taxon>
        <taxon>Insecta</taxon>
        <taxon>Pterygota</taxon>
        <taxon>Neoptera</taxon>
        <taxon>Endopterygota</taxon>
        <taxon>Hymenoptera</taxon>
        <taxon>Apocrita</taxon>
        <taxon>Aculeata</taxon>
        <taxon>Vespoidea</taxon>
        <taxon>Vespidae</taxon>
        <taxon>Vespinae</taxon>
        <taxon>Vespula</taxon>
    </lineage>
</organism>
<gene>
    <name evidence="1" type="ORF">V1477_002731</name>
</gene>
<sequence>MVVEEEEEEEKAEERRRPCAAALIAEAEVGMYVSECSFYTRPDALTPLTHTASLICIQGKLQHDV</sequence>
<comment type="caution">
    <text evidence="1">The sequence shown here is derived from an EMBL/GenBank/DDBJ whole genome shotgun (WGS) entry which is preliminary data.</text>
</comment>
<dbReference type="Proteomes" id="UP001607303">
    <property type="component" value="Unassembled WGS sequence"/>
</dbReference>
<evidence type="ECO:0000313" key="2">
    <source>
        <dbReference type="Proteomes" id="UP001607303"/>
    </source>
</evidence>
<proteinExistence type="predicted"/>
<reference evidence="1 2" key="1">
    <citation type="journal article" date="2024" name="Ann. Entomol. Soc. Am.">
        <title>Genomic analyses of the southern and eastern yellowjacket wasps (Hymenoptera: Vespidae) reveal evolutionary signatures of social life.</title>
        <authorList>
            <person name="Catto M.A."/>
            <person name="Caine P.B."/>
            <person name="Orr S.E."/>
            <person name="Hunt B.G."/>
            <person name="Goodisman M.A.D."/>
        </authorList>
    </citation>
    <scope>NUCLEOTIDE SEQUENCE [LARGE SCALE GENOMIC DNA]</scope>
    <source>
        <strain evidence="1">232</strain>
        <tissue evidence="1">Head and thorax</tissue>
    </source>
</reference>
<name>A0ABD2CVJ8_VESMC</name>
<dbReference type="EMBL" id="JAYRBN010000028">
    <property type="protein sequence ID" value="KAL2749121.1"/>
    <property type="molecule type" value="Genomic_DNA"/>
</dbReference>
<evidence type="ECO:0000313" key="1">
    <source>
        <dbReference type="EMBL" id="KAL2749121.1"/>
    </source>
</evidence>
<keyword evidence="2" id="KW-1185">Reference proteome</keyword>
<accession>A0ABD2CVJ8</accession>
<protein>
    <submittedName>
        <fullName evidence="1">Uncharacterized protein</fullName>
    </submittedName>
</protein>